<gene>
    <name evidence="1" type="ORF">GCM10012275_37750</name>
</gene>
<keyword evidence="2" id="KW-1185">Reference proteome</keyword>
<reference evidence="1" key="2">
    <citation type="submission" date="2020-09" db="EMBL/GenBank/DDBJ databases">
        <authorList>
            <person name="Sun Q."/>
            <person name="Zhou Y."/>
        </authorList>
    </citation>
    <scope>NUCLEOTIDE SEQUENCE</scope>
    <source>
        <strain evidence="1">CGMCC 4.5737</strain>
    </source>
</reference>
<accession>A0A8J3CGH1</accession>
<proteinExistence type="predicted"/>
<organism evidence="1 2">
    <name type="scientific">Longimycelium tulufanense</name>
    <dbReference type="NCBI Taxonomy" id="907463"/>
    <lineage>
        <taxon>Bacteria</taxon>
        <taxon>Bacillati</taxon>
        <taxon>Actinomycetota</taxon>
        <taxon>Actinomycetes</taxon>
        <taxon>Pseudonocardiales</taxon>
        <taxon>Pseudonocardiaceae</taxon>
        <taxon>Longimycelium</taxon>
    </lineage>
</organism>
<name>A0A8J3CGH1_9PSEU</name>
<evidence type="ECO:0000313" key="2">
    <source>
        <dbReference type="Proteomes" id="UP000637578"/>
    </source>
</evidence>
<dbReference type="RefSeq" id="WP_189059440.1">
    <property type="nucleotide sequence ID" value="NZ_BMMK01000017.1"/>
</dbReference>
<sequence length="432" mass="46674">MSLRAYLDRLGWSPERLAKEINRVSGPGAISSKAPYAWLRGSYPRGNTPRLVAEILGCHLGENVTVEKVWPDKWRHVVPPLPCAKAAVVTQGPLAEALRDVECGNPPLLADATVLTVAVDWAGEERARPRSQASGVELTPEVLDLVGTRVVELRRLQDDRSGPIVLDWAHHDLRWISGLTGGCAYDSAQAAELHRHLAELAEIAGWSAIDLGRHGCAQRYFLLALRATTAAGARELGAHALSCLGYLASWTGDPQGALRLHRIARHGASDSPRRLRALLACREARAHAMLGRRSAFEQAMDEAVTLAGTDSTGPTWLTWVSHATLVAKAGKSWIDLDQPDRAEQELLHSLPELGSHKPRNQLLHTITLAEARIRQGNAEGAADVVLAGLDQFAPHLGASRVRERLAVVRKALADRGTPASRTACAAITTILA</sequence>
<reference evidence="1" key="1">
    <citation type="journal article" date="2014" name="Int. J. Syst. Evol. Microbiol.">
        <title>Complete genome sequence of Corynebacterium casei LMG S-19264T (=DSM 44701T), isolated from a smear-ripened cheese.</title>
        <authorList>
            <consortium name="US DOE Joint Genome Institute (JGI-PGF)"/>
            <person name="Walter F."/>
            <person name="Albersmeier A."/>
            <person name="Kalinowski J."/>
            <person name="Ruckert C."/>
        </authorList>
    </citation>
    <scope>NUCLEOTIDE SEQUENCE</scope>
    <source>
        <strain evidence="1">CGMCC 4.5737</strain>
    </source>
</reference>
<dbReference type="EMBL" id="BMMK01000017">
    <property type="protein sequence ID" value="GGM63614.1"/>
    <property type="molecule type" value="Genomic_DNA"/>
</dbReference>
<evidence type="ECO:0008006" key="3">
    <source>
        <dbReference type="Google" id="ProtNLM"/>
    </source>
</evidence>
<evidence type="ECO:0000313" key="1">
    <source>
        <dbReference type="EMBL" id="GGM63614.1"/>
    </source>
</evidence>
<dbReference type="Proteomes" id="UP000637578">
    <property type="component" value="Unassembled WGS sequence"/>
</dbReference>
<dbReference type="AlphaFoldDB" id="A0A8J3CGH1"/>
<comment type="caution">
    <text evidence="1">The sequence shown here is derived from an EMBL/GenBank/DDBJ whole genome shotgun (WGS) entry which is preliminary data.</text>
</comment>
<protein>
    <recommendedName>
        <fullName evidence="3">Transcriptional regulator</fullName>
    </recommendedName>
</protein>